<dbReference type="Proteomes" id="UP000887116">
    <property type="component" value="Unassembled WGS sequence"/>
</dbReference>
<comment type="caution">
    <text evidence="1">The sequence shown here is derived from an EMBL/GenBank/DDBJ whole genome shotgun (WGS) entry which is preliminary data.</text>
</comment>
<protein>
    <submittedName>
        <fullName evidence="1">Uncharacterized protein</fullName>
    </submittedName>
</protein>
<gene>
    <name evidence="1" type="ORF">TNCT_535181</name>
</gene>
<evidence type="ECO:0000313" key="2">
    <source>
        <dbReference type="Proteomes" id="UP000887116"/>
    </source>
</evidence>
<keyword evidence="2" id="KW-1185">Reference proteome</keyword>
<proteinExistence type="predicted"/>
<reference evidence="1" key="1">
    <citation type="submission" date="2020-07" db="EMBL/GenBank/DDBJ databases">
        <title>Multicomponent nature underlies the extraordinary mechanical properties of spider dragline silk.</title>
        <authorList>
            <person name="Kono N."/>
            <person name="Nakamura H."/>
            <person name="Mori M."/>
            <person name="Yoshida Y."/>
            <person name="Ohtoshi R."/>
            <person name="Malay A.D."/>
            <person name="Moran D.A.P."/>
            <person name="Tomita M."/>
            <person name="Numata K."/>
            <person name="Arakawa K."/>
        </authorList>
    </citation>
    <scope>NUCLEOTIDE SEQUENCE</scope>
</reference>
<dbReference type="EMBL" id="BMAO01003039">
    <property type="protein sequence ID" value="GFQ85244.1"/>
    <property type="molecule type" value="Genomic_DNA"/>
</dbReference>
<evidence type="ECO:0000313" key="1">
    <source>
        <dbReference type="EMBL" id="GFQ85244.1"/>
    </source>
</evidence>
<name>A0A8X6FQV7_TRICU</name>
<organism evidence="1 2">
    <name type="scientific">Trichonephila clavata</name>
    <name type="common">Joro spider</name>
    <name type="synonym">Nephila clavata</name>
    <dbReference type="NCBI Taxonomy" id="2740835"/>
    <lineage>
        <taxon>Eukaryota</taxon>
        <taxon>Metazoa</taxon>
        <taxon>Ecdysozoa</taxon>
        <taxon>Arthropoda</taxon>
        <taxon>Chelicerata</taxon>
        <taxon>Arachnida</taxon>
        <taxon>Araneae</taxon>
        <taxon>Araneomorphae</taxon>
        <taxon>Entelegynae</taxon>
        <taxon>Araneoidea</taxon>
        <taxon>Nephilidae</taxon>
        <taxon>Trichonephila</taxon>
    </lineage>
</organism>
<dbReference type="AlphaFoldDB" id="A0A8X6FQV7"/>
<accession>A0A8X6FQV7</accession>
<sequence length="99" mass="11544">MDKESRARQQSKLLKSIRLEFKKKRRSISSKRRVHTTKLNSTYFGIRDAHNINISPNFLQSNSLINRFNHHFIPEEFYKSLSIAIQGLASVNLISLKNS</sequence>